<reference evidence="2 3" key="1">
    <citation type="submission" date="2021-01" db="EMBL/GenBank/DDBJ databases">
        <title>WGS of actinomycetes isolated from Thailand.</title>
        <authorList>
            <person name="Thawai C."/>
        </authorList>
    </citation>
    <scope>NUCLEOTIDE SEQUENCE [LARGE SCALE GENOMIC DNA]</scope>
    <source>
        <strain evidence="2 3">CA3R110</strain>
    </source>
</reference>
<feature type="compositionally biased region" description="Basic and acidic residues" evidence="1">
    <location>
        <begin position="1"/>
        <end position="12"/>
    </location>
</feature>
<comment type="caution">
    <text evidence="2">The sequence shown here is derived from an EMBL/GenBank/DDBJ whole genome shotgun (WGS) entry which is preliminary data.</text>
</comment>
<evidence type="ECO:0000313" key="2">
    <source>
        <dbReference type="EMBL" id="MBL1120578.1"/>
    </source>
</evidence>
<gene>
    <name evidence="2" type="ORF">JK364_51070</name>
</gene>
<proteinExistence type="predicted"/>
<evidence type="ECO:0000256" key="1">
    <source>
        <dbReference type="SAM" id="MobiDB-lite"/>
    </source>
</evidence>
<dbReference type="RefSeq" id="WP_201858335.1">
    <property type="nucleotide sequence ID" value="NZ_JAERRG010000055.1"/>
</dbReference>
<accession>A0ABS1Q7C2</accession>
<evidence type="ECO:0000313" key="3">
    <source>
        <dbReference type="Proteomes" id="UP000621510"/>
    </source>
</evidence>
<keyword evidence="3" id="KW-1185">Reference proteome</keyword>
<dbReference type="Proteomes" id="UP000621510">
    <property type="component" value="Unassembled WGS sequence"/>
</dbReference>
<sequence length="122" mass="13173">MPPIDEFNRPAKSEYGTPRIPPAEAEVDQLFAGWRGSLGQARKFLPAARDYMVASLWRRVGTRMTETLKLDIRDWRPDLGGYGRRPAAMATAHAPEDPGCRAGVGAGGVGMFLRCGSGQAGV</sequence>
<feature type="region of interest" description="Disordered" evidence="1">
    <location>
        <begin position="1"/>
        <end position="20"/>
    </location>
</feature>
<name>A0ABS1Q7C2_9ACTN</name>
<dbReference type="EMBL" id="JAERRG010000055">
    <property type="protein sequence ID" value="MBL1120578.1"/>
    <property type="molecule type" value="Genomic_DNA"/>
</dbReference>
<organism evidence="2 3">
    <name type="scientific">Streptomyces endocoffeicus</name>
    <dbReference type="NCBI Taxonomy" id="2898945"/>
    <lineage>
        <taxon>Bacteria</taxon>
        <taxon>Bacillati</taxon>
        <taxon>Actinomycetota</taxon>
        <taxon>Actinomycetes</taxon>
        <taxon>Kitasatosporales</taxon>
        <taxon>Streptomycetaceae</taxon>
        <taxon>Streptomyces</taxon>
    </lineage>
</organism>
<protein>
    <submittedName>
        <fullName evidence="2">Uncharacterized protein</fullName>
    </submittedName>
</protein>